<evidence type="ECO:0000313" key="3">
    <source>
        <dbReference type="Proteomes" id="UP000792457"/>
    </source>
</evidence>
<feature type="transmembrane region" description="Helical" evidence="1">
    <location>
        <begin position="44"/>
        <end position="63"/>
    </location>
</feature>
<feature type="transmembrane region" description="Helical" evidence="1">
    <location>
        <begin position="75"/>
        <end position="96"/>
    </location>
</feature>
<dbReference type="AlphaFoldDB" id="A0A8K0NST1"/>
<gene>
    <name evidence="2" type="ORF">J437_LFUL001233</name>
</gene>
<keyword evidence="1" id="KW-0472">Membrane</keyword>
<keyword evidence="1" id="KW-1133">Transmembrane helix</keyword>
<dbReference type="InterPro" id="IPR038976">
    <property type="entry name" value="Ssk"/>
</dbReference>
<feature type="transmembrane region" description="Helical" evidence="1">
    <location>
        <begin position="12"/>
        <end position="32"/>
    </location>
</feature>
<keyword evidence="1" id="KW-0812">Transmembrane</keyword>
<dbReference type="GO" id="GO:0005886">
    <property type="term" value="C:plasma membrane"/>
    <property type="evidence" value="ECO:0007669"/>
    <property type="project" value="TreeGrafter"/>
</dbReference>
<keyword evidence="3" id="KW-1185">Reference proteome</keyword>
<sequence>MAPVIGDLLKRPSFWIQFLELILAVICIALLQDSLLLLTSIHKAVLVYMVYSGFILITVMNIIGKVLGEIKKKMAMLWSLVGCVLWIAAAAIILESYSNFKDLLPPAYDKKFREELAAGILGLINGLVYLAEFGLITKLESEE</sequence>
<dbReference type="GO" id="GO:0019991">
    <property type="term" value="P:septate junction assembly"/>
    <property type="evidence" value="ECO:0007669"/>
    <property type="project" value="InterPro"/>
</dbReference>
<feature type="transmembrane region" description="Helical" evidence="1">
    <location>
        <begin position="116"/>
        <end position="136"/>
    </location>
</feature>
<organism evidence="2 3">
    <name type="scientific">Ladona fulva</name>
    <name type="common">Scarce chaser dragonfly</name>
    <name type="synonym">Libellula fulva</name>
    <dbReference type="NCBI Taxonomy" id="123851"/>
    <lineage>
        <taxon>Eukaryota</taxon>
        <taxon>Metazoa</taxon>
        <taxon>Ecdysozoa</taxon>
        <taxon>Arthropoda</taxon>
        <taxon>Hexapoda</taxon>
        <taxon>Insecta</taxon>
        <taxon>Pterygota</taxon>
        <taxon>Palaeoptera</taxon>
        <taxon>Odonata</taxon>
        <taxon>Epiprocta</taxon>
        <taxon>Anisoptera</taxon>
        <taxon>Libelluloidea</taxon>
        <taxon>Libellulidae</taxon>
        <taxon>Ladona</taxon>
    </lineage>
</organism>
<comment type="caution">
    <text evidence="2">The sequence shown here is derived from an EMBL/GenBank/DDBJ whole genome shotgun (WGS) entry which is preliminary data.</text>
</comment>
<evidence type="ECO:0000313" key="2">
    <source>
        <dbReference type="EMBL" id="KAG8223355.1"/>
    </source>
</evidence>
<reference evidence="2" key="2">
    <citation type="submission" date="2017-10" db="EMBL/GenBank/DDBJ databases">
        <title>Ladona fulva Genome sequencing and assembly.</title>
        <authorList>
            <person name="Murali S."/>
            <person name="Richards S."/>
            <person name="Bandaranaike D."/>
            <person name="Bellair M."/>
            <person name="Blankenburg K."/>
            <person name="Chao H."/>
            <person name="Dinh H."/>
            <person name="Doddapaneni H."/>
            <person name="Dugan-Rocha S."/>
            <person name="Elkadiri S."/>
            <person name="Gnanaolivu R."/>
            <person name="Hernandez B."/>
            <person name="Skinner E."/>
            <person name="Javaid M."/>
            <person name="Lee S."/>
            <person name="Li M."/>
            <person name="Ming W."/>
            <person name="Munidasa M."/>
            <person name="Muniz J."/>
            <person name="Nguyen L."/>
            <person name="Hughes D."/>
            <person name="Osuji N."/>
            <person name="Pu L.-L."/>
            <person name="Puazo M."/>
            <person name="Qu C."/>
            <person name="Quiroz J."/>
            <person name="Raj R."/>
            <person name="Weissenberger G."/>
            <person name="Xin Y."/>
            <person name="Zou X."/>
            <person name="Han Y."/>
            <person name="Worley K."/>
            <person name="Muzny D."/>
            <person name="Gibbs R."/>
        </authorList>
    </citation>
    <scope>NUCLEOTIDE SEQUENCE</scope>
    <source>
        <strain evidence="2">Sampled in the wild</strain>
    </source>
</reference>
<dbReference type="EMBL" id="KZ308157">
    <property type="protein sequence ID" value="KAG8223355.1"/>
    <property type="molecule type" value="Genomic_DNA"/>
</dbReference>
<proteinExistence type="predicted"/>
<protein>
    <submittedName>
        <fullName evidence="2">Uncharacterized protein</fullName>
    </submittedName>
</protein>
<evidence type="ECO:0000256" key="1">
    <source>
        <dbReference type="SAM" id="Phobius"/>
    </source>
</evidence>
<reference evidence="2" key="1">
    <citation type="submission" date="2013-04" db="EMBL/GenBank/DDBJ databases">
        <authorList>
            <person name="Qu J."/>
            <person name="Murali S.C."/>
            <person name="Bandaranaike D."/>
            <person name="Bellair M."/>
            <person name="Blankenburg K."/>
            <person name="Chao H."/>
            <person name="Dinh H."/>
            <person name="Doddapaneni H."/>
            <person name="Downs B."/>
            <person name="Dugan-Rocha S."/>
            <person name="Elkadiri S."/>
            <person name="Gnanaolivu R.D."/>
            <person name="Hernandez B."/>
            <person name="Javaid M."/>
            <person name="Jayaseelan J.C."/>
            <person name="Lee S."/>
            <person name="Li M."/>
            <person name="Ming W."/>
            <person name="Munidasa M."/>
            <person name="Muniz J."/>
            <person name="Nguyen L."/>
            <person name="Ongeri F."/>
            <person name="Osuji N."/>
            <person name="Pu L.-L."/>
            <person name="Puazo M."/>
            <person name="Qu C."/>
            <person name="Quiroz J."/>
            <person name="Raj R."/>
            <person name="Weissenberger G."/>
            <person name="Xin Y."/>
            <person name="Zou X."/>
            <person name="Han Y."/>
            <person name="Richards S."/>
            <person name="Worley K."/>
            <person name="Muzny D."/>
            <person name="Gibbs R."/>
        </authorList>
    </citation>
    <scope>NUCLEOTIDE SEQUENCE</scope>
    <source>
        <strain evidence="2">Sampled in the wild</strain>
    </source>
</reference>
<accession>A0A8K0NST1</accession>
<name>A0A8K0NST1_LADFU</name>
<dbReference type="PANTHER" id="PTHR36692:SF1">
    <property type="entry name" value="GH08457P"/>
    <property type="match status" value="1"/>
</dbReference>
<dbReference type="PANTHER" id="PTHR36692">
    <property type="entry name" value="PROTEIN SNAKESKIN"/>
    <property type="match status" value="1"/>
</dbReference>
<dbReference type="Proteomes" id="UP000792457">
    <property type="component" value="Unassembled WGS sequence"/>
</dbReference>